<dbReference type="InterPro" id="IPR016047">
    <property type="entry name" value="M23ase_b-sheet_dom"/>
</dbReference>
<dbReference type="CDD" id="cd12797">
    <property type="entry name" value="M23_peptidase"/>
    <property type="match status" value="1"/>
</dbReference>
<evidence type="ECO:0000259" key="4">
    <source>
        <dbReference type="Pfam" id="PF01551"/>
    </source>
</evidence>
<sequence length="841" mass="89057">MPIDVDPAFKKTGDSARAREMWRTTGEHARQRQRKRKQRRMILAGGGSLALLAMAATAWLILAPGDSHDHFEPDLAEDTGDDDFTLVQSDGAEADFAATSFTPVLPADLQVDPMILRIAAEGSEHLTYIAGPSDFLPERIGPPGAQRLVYLEEALVKAEARLNLVLPSSADDFALFQAQRAAGNTPPPAPDPVAPPQAPVEAGEVVAVDEASSWGDLIATDEDALQAEGAQEGAAVYVETRIENTTSTVLALRESERIALYDDTVTVLQTDRPLLSILTSAKFPKPEAEAITRAAQSRLSVPETLPGGSIVAIRFRPRDTGPELIQMSVYGPGGYVGTLVRLGAGRYDSGADPWFSENLMDRSGDLAAKAEQAKEVRLIDAVYSTAIANGLSQTLVGQLILILSKDFDLDRFASDKDRFTVLYANQPGPAGDGLGRVLFVGIDGPSGTLKCYVTESDNDAGFACFDTKALARGGGGIGGGGLVVPVKGVKTSGFGPRHHPILKQVRNHDGVDWAAPTGTPIMTAMDGRVKYAGPGGGYGNVIYVDHGAGQETRYAHMSKYGAFKQGDRVNAGDVIGYVGTTGRSTGPHLHFELRLNGRPVDPLTFRASVQVAGQTEGQAVVSTGGQPGSEAVEALVNKIIKVESAGNARAKNPLSTATGLGQFIESTWLRMMRDYRPDLARSMGRAELLNLRFDPALSREMVRNLAREGEAYLRSRGHTITAGNLYLCHFLGAAGAAKALSAPREAQVLDVMGAGVVGANPFLRGKSIGDLVAWSDRKMRVRGSAPSVSSAAPVPAVVPKAVKVFQETVDKILEEAAKPAVAAAPEDPADNANDSGDENAD</sequence>
<dbReference type="Proteomes" id="UP000675940">
    <property type="component" value="Unassembled WGS sequence"/>
</dbReference>
<evidence type="ECO:0000313" key="6">
    <source>
        <dbReference type="Proteomes" id="UP000675940"/>
    </source>
</evidence>
<accession>A0A940MUP3</accession>
<keyword evidence="6" id="KW-1185">Reference proteome</keyword>
<proteinExistence type="predicted"/>
<dbReference type="InterPro" id="IPR023346">
    <property type="entry name" value="Lysozyme-like_dom_sf"/>
</dbReference>
<protein>
    <submittedName>
        <fullName evidence="5">Peptidoglycan DD-metalloendopeptidase family protein</fullName>
    </submittedName>
</protein>
<evidence type="ECO:0000313" key="5">
    <source>
        <dbReference type="EMBL" id="MBP0484988.1"/>
    </source>
</evidence>
<dbReference type="PANTHER" id="PTHR21666:SF289">
    <property type="entry name" value="L-ALA--D-GLU ENDOPEPTIDASE"/>
    <property type="match status" value="1"/>
</dbReference>
<dbReference type="SUPFAM" id="SSF53955">
    <property type="entry name" value="Lysozyme-like"/>
    <property type="match status" value="1"/>
</dbReference>
<evidence type="ECO:0000256" key="2">
    <source>
        <dbReference type="SAM" id="MobiDB-lite"/>
    </source>
</evidence>
<dbReference type="Gene3D" id="3.10.450.350">
    <property type="match status" value="1"/>
</dbReference>
<dbReference type="AlphaFoldDB" id="A0A940MUP3"/>
<reference evidence="5" key="1">
    <citation type="submission" date="2021-03" db="EMBL/GenBank/DDBJ databases">
        <title>Sagittula salina sp. nov. strain M10.9X isolated from the marine waste.</title>
        <authorList>
            <person name="Satari L."/>
            <person name="Molina-Menor E."/>
            <person name="Vidal-Verdu A."/>
            <person name="Pascual J."/>
            <person name="Pereto J."/>
            <person name="Porcar M."/>
        </authorList>
    </citation>
    <scope>NUCLEOTIDE SEQUENCE</scope>
    <source>
        <strain evidence="5">M10.9X</strain>
    </source>
</reference>
<dbReference type="PANTHER" id="PTHR21666">
    <property type="entry name" value="PEPTIDASE-RELATED"/>
    <property type="match status" value="1"/>
</dbReference>
<dbReference type="Gene3D" id="1.10.530.10">
    <property type="match status" value="1"/>
</dbReference>
<comment type="caution">
    <text evidence="5">The sequence shown here is derived from an EMBL/GenBank/DDBJ whole genome shotgun (WGS) entry which is preliminary data.</text>
</comment>
<dbReference type="CDD" id="cd00254">
    <property type="entry name" value="LT-like"/>
    <property type="match status" value="1"/>
</dbReference>
<evidence type="ECO:0000256" key="1">
    <source>
        <dbReference type="ARBA" id="ARBA00022729"/>
    </source>
</evidence>
<feature type="compositionally biased region" description="Basic and acidic residues" evidence="2">
    <location>
        <begin position="7"/>
        <end position="30"/>
    </location>
</feature>
<feature type="region of interest" description="Disordered" evidence="2">
    <location>
        <begin position="1"/>
        <end position="37"/>
    </location>
</feature>
<feature type="region of interest" description="Disordered" evidence="2">
    <location>
        <begin position="818"/>
        <end position="841"/>
    </location>
</feature>
<evidence type="ECO:0000256" key="3">
    <source>
        <dbReference type="SAM" id="Phobius"/>
    </source>
</evidence>
<gene>
    <name evidence="5" type="ORF">J5474_21145</name>
</gene>
<feature type="domain" description="M23ase beta-sheet core" evidence="4">
    <location>
        <begin position="507"/>
        <end position="602"/>
    </location>
</feature>
<dbReference type="Gene3D" id="2.70.70.10">
    <property type="entry name" value="Glucose Permease (Domain IIA)"/>
    <property type="match status" value="1"/>
</dbReference>
<keyword evidence="3" id="KW-0472">Membrane</keyword>
<dbReference type="EMBL" id="JAGISH010000020">
    <property type="protein sequence ID" value="MBP0484988.1"/>
    <property type="molecule type" value="Genomic_DNA"/>
</dbReference>
<name>A0A940MUP3_9RHOB</name>
<dbReference type="GO" id="GO:0004222">
    <property type="term" value="F:metalloendopeptidase activity"/>
    <property type="evidence" value="ECO:0007669"/>
    <property type="project" value="TreeGrafter"/>
</dbReference>
<feature type="compositionally biased region" description="Low complexity" evidence="2">
    <location>
        <begin position="818"/>
        <end position="834"/>
    </location>
</feature>
<dbReference type="InterPro" id="IPR011055">
    <property type="entry name" value="Dup_hybrid_motif"/>
</dbReference>
<keyword evidence="3" id="KW-0812">Transmembrane</keyword>
<dbReference type="Pfam" id="PF01551">
    <property type="entry name" value="Peptidase_M23"/>
    <property type="match status" value="1"/>
</dbReference>
<dbReference type="RefSeq" id="WP_209363825.1">
    <property type="nucleotide sequence ID" value="NZ_JAGISH010000020.1"/>
</dbReference>
<feature type="transmembrane region" description="Helical" evidence="3">
    <location>
        <begin position="41"/>
        <end position="62"/>
    </location>
</feature>
<organism evidence="5 6">
    <name type="scientific">Sagittula salina</name>
    <dbReference type="NCBI Taxonomy" id="2820268"/>
    <lineage>
        <taxon>Bacteria</taxon>
        <taxon>Pseudomonadati</taxon>
        <taxon>Pseudomonadota</taxon>
        <taxon>Alphaproteobacteria</taxon>
        <taxon>Rhodobacterales</taxon>
        <taxon>Roseobacteraceae</taxon>
        <taxon>Sagittula</taxon>
    </lineage>
</organism>
<keyword evidence="3" id="KW-1133">Transmembrane helix</keyword>
<dbReference type="SUPFAM" id="SSF51261">
    <property type="entry name" value="Duplicated hybrid motif"/>
    <property type="match status" value="1"/>
</dbReference>
<dbReference type="InterPro" id="IPR050570">
    <property type="entry name" value="Cell_wall_metabolism_enzyme"/>
</dbReference>
<keyword evidence="1" id="KW-0732">Signal</keyword>